<evidence type="ECO:0000313" key="2">
    <source>
        <dbReference type="EMBL" id="QEI06550.1"/>
    </source>
</evidence>
<dbReference type="Gene3D" id="3.30.300.30">
    <property type="match status" value="1"/>
</dbReference>
<dbReference type="SUPFAM" id="SSF56801">
    <property type="entry name" value="Acetyl-CoA synthetase-like"/>
    <property type="match status" value="1"/>
</dbReference>
<dbReference type="InterPro" id="IPR020845">
    <property type="entry name" value="AMP-binding_CS"/>
</dbReference>
<dbReference type="EMBL" id="CP043046">
    <property type="protein sequence ID" value="QEI06550.1"/>
    <property type="molecule type" value="Genomic_DNA"/>
</dbReference>
<feature type="domain" description="AMP-dependent synthetase/ligase" evidence="1">
    <location>
        <begin position="14"/>
        <end position="334"/>
    </location>
</feature>
<dbReference type="Proteomes" id="UP000325161">
    <property type="component" value="Chromosome"/>
</dbReference>
<name>A0A5C0B0A7_9BURK</name>
<dbReference type="OrthoDB" id="9766486at2"/>
<dbReference type="Pfam" id="PF23562">
    <property type="entry name" value="AMP-binding_C_3"/>
    <property type="match status" value="1"/>
</dbReference>
<dbReference type="InterPro" id="IPR042099">
    <property type="entry name" value="ANL_N_sf"/>
</dbReference>
<sequence length="498" mass="52738">MNTADFFARLESHAEDAERIALIGKGTTLTYADLTAAVAERAKFLRSVGIKMLATFSDNDPAWIVTDLAALAANVPHVPLPLFFTPAQIAATLAATAADAVIAPMGMARSFQALGFTIVDEFDYVLVLLRRISVTPSLPAGTTKITFTSGSTGNPKGVCLSAHAMFDVADAIAQSTTELGITRHLNALPLPVLLENIAGVYAPLLQGATCVVLPLVDVGLSGSSSFDPALFHAALVRYRVQSVITLPQMLQAYVASLQRNEERSPADLALVAVGGARVGDALLAQAQELGLPVMEGYGLSEGASVQTLNLPGKSRFGSAGRALGHARLRVASDGEIEIAGSLFLGYLGGPVVTEQWLPTGDLGHLDQDGFLFVSGRKKNVLITAYGRNVSPEWVEAALRDHPLIAQAVVLGDAEPVLGAVLWLKDSTLSDDAVQEAIHEVNSGLPDYARIGPWCRAVADYSVATGLATANGRPRRQHIFDLHNTLFRAAHLNSFARQH</sequence>
<dbReference type="AlphaFoldDB" id="A0A5C0B0A7"/>
<evidence type="ECO:0000259" key="1">
    <source>
        <dbReference type="Pfam" id="PF00501"/>
    </source>
</evidence>
<protein>
    <submittedName>
        <fullName evidence="2">Long-chain fatty acid--CoA ligase</fullName>
    </submittedName>
</protein>
<evidence type="ECO:0000313" key="3">
    <source>
        <dbReference type="Proteomes" id="UP000325161"/>
    </source>
</evidence>
<dbReference type="PROSITE" id="PS00455">
    <property type="entry name" value="AMP_BINDING"/>
    <property type="match status" value="1"/>
</dbReference>
<dbReference type="Gene3D" id="3.40.50.12780">
    <property type="entry name" value="N-terminal domain of ligase-like"/>
    <property type="match status" value="1"/>
</dbReference>
<dbReference type="KEGG" id="pacr:FXN63_12450"/>
<dbReference type="InterPro" id="IPR045851">
    <property type="entry name" value="AMP-bd_C_sf"/>
</dbReference>
<dbReference type="GO" id="GO:0016405">
    <property type="term" value="F:CoA-ligase activity"/>
    <property type="evidence" value="ECO:0007669"/>
    <property type="project" value="TreeGrafter"/>
</dbReference>
<dbReference type="RefSeq" id="WP_148815257.1">
    <property type="nucleotide sequence ID" value="NZ_CP043046.1"/>
</dbReference>
<keyword evidence="2" id="KW-0436">Ligase</keyword>
<gene>
    <name evidence="2" type="ORF">FXN63_12450</name>
</gene>
<proteinExistence type="predicted"/>
<keyword evidence="3" id="KW-1185">Reference proteome</keyword>
<dbReference type="Pfam" id="PF00501">
    <property type="entry name" value="AMP-binding"/>
    <property type="match status" value="1"/>
</dbReference>
<dbReference type="InterPro" id="IPR000873">
    <property type="entry name" value="AMP-dep_synth/lig_dom"/>
</dbReference>
<reference evidence="2 3" key="1">
    <citation type="submission" date="2019-08" db="EMBL/GenBank/DDBJ databases">
        <title>Amphibian skin-associated Pigmentiphaga: genome sequence and occurrence across geography and hosts.</title>
        <authorList>
            <person name="Bletz M.C."/>
            <person name="Bunk B."/>
            <person name="Sproeer C."/>
            <person name="Biwer P."/>
            <person name="Reiter S."/>
            <person name="Rabemananjara F.C.E."/>
            <person name="Schulz S."/>
            <person name="Overmann J."/>
            <person name="Vences M."/>
        </authorList>
    </citation>
    <scope>NUCLEOTIDE SEQUENCE [LARGE SCALE GENOMIC DNA]</scope>
    <source>
        <strain evidence="2 3">Mada1488</strain>
    </source>
</reference>
<accession>A0A5C0B0A7</accession>
<organism evidence="2 3">
    <name type="scientific">Pigmentiphaga aceris</name>
    <dbReference type="NCBI Taxonomy" id="1940612"/>
    <lineage>
        <taxon>Bacteria</taxon>
        <taxon>Pseudomonadati</taxon>
        <taxon>Pseudomonadota</taxon>
        <taxon>Betaproteobacteria</taxon>
        <taxon>Burkholderiales</taxon>
        <taxon>Alcaligenaceae</taxon>
        <taxon>Pigmentiphaga</taxon>
    </lineage>
</organism>
<dbReference type="PANTHER" id="PTHR24096">
    <property type="entry name" value="LONG-CHAIN-FATTY-ACID--COA LIGASE"/>
    <property type="match status" value="1"/>
</dbReference>